<dbReference type="PROSITE" id="PS50112">
    <property type="entry name" value="PAS"/>
    <property type="match status" value="1"/>
</dbReference>
<dbReference type="InterPro" id="IPR013767">
    <property type="entry name" value="PAS_fold"/>
</dbReference>
<dbReference type="InterPro" id="IPR027417">
    <property type="entry name" value="P-loop_NTPase"/>
</dbReference>
<gene>
    <name evidence="8" type="ORF">H8689_03095</name>
</gene>
<name>A0A926F1D3_9FIRM</name>
<dbReference type="InterPro" id="IPR002078">
    <property type="entry name" value="Sigma_54_int"/>
</dbReference>
<dbReference type="InterPro" id="IPR009057">
    <property type="entry name" value="Homeodomain-like_sf"/>
</dbReference>
<feature type="domain" description="Sigma-54 factor interaction" evidence="6">
    <location>
        <begin position="347"/>
        <end position="577"/>
    </location>
</feature>
<dbReference type="SUPFAM" id="SSF46689">
    <property type="entry name" value="Homeodomain-like"/>
    <property type="match status" value="1"/>
</dbReference>
<keyword evidence="4" id="KW-0804">Transcription</keyword>
<keyword evidence="1" id="KW-0547">Nucleotide-binding</keyword>
<evidence type="ECO:0000259" key="6">
    <source>
        <dbReference type="PROSITE" id="PS50045"/>
    </source>
</evidence>
<proteinExistence type="predicted"/>
<feature type="coiled-coil region" evidence="5">
    <location>
        <begin position="192"/>
        <end position="225"/>
    </location>
</feature>
<dbReference type="PROSITE" id="PS00675">
    <property type="entry name" value="SIGMA54_INTERACT_1"/>
    <property type="match status" value="1"/>
</dbReference>
<dbReference type="Gene3D" id="1.10.10.60">
    <property type="entry name" value="Homeodomain-like"/>
    <property type="match status" value="1"/>
</dbReference>
<dbReference type="InterPro" id="IPR025662">
    <property type="entry name" value="Sigma_54_int_dom_ATP-bd_1"/>
</dbReference>
<dbReference type="PROSITE" id="PS00676">
    <property type="entry name" value="SIGMA54_INTERACT_2"/>
    <property type="match status" value="1"/>
</dbReference>
<dbReference type="InterPro" id="IPR002197">
    <property type="entry name" value="HTH_Fis"/>
</dbReference>
<dbReference type="Pfam" id="PF00989">
    <property type="entry name" value="PAS"/>
    <property type="match status" value="1"/>
</dbReference>
<dbReference type="PANTHER" id="PTHR32071">
    <property type="entry name" value="TRANSCRIPTIONAL REGULATORY PROTEIN"/>
    <property type="match status" value="1"/>
</dbReference>
<keyword evidence="3" id="KW-0805">Transcription regulation</keyword>
<dbReference type="RefSeq" id="WP_249322951.1">
    <property type="nucleotide sequence ID" value="NZ_JACRTK010000001.1"/>
</dbReference>
<dbReference type="Proteomes" id="UP000601522">
    <property type="component" value="Unassembled WGS sequence"/>
</dbReference>
<dbReference type="Pfam" id="PF06506">
    <property type="entry name" value="PrpR_N"/>
    <property type="match status" value="1"/>
</dbReference>
<dbReference type="InterPro" id="IPR010524">
    <property type="entry name" value="Sig_transdc_resp-reg_PrpR_N"/>
</dbReference>
<evidence type="ECO:0000313" key="8">
    <source>
        <dbReference type="EMBL" id="MBC8590125.1"/>
    </source>
</evidence>
<dbReference type="FunFam" id="3.40.50.300:FF:000006">
    <property type="entry name" value="DNA-binding transcriptional regulator NtrC"/>
    <property type="match status" value="1"/>
</dbReference>
<accession>A0A926F1D3</accession>
<sequence length="669" mass="76049">MKGCSSTACDLEVKSTEIALIAPTIELAKKTRKIIEERNEDIEVFTSMAEKDAIDDALEIAKKLVKNGTKIIISRKGTAVAIRNAKLDVSVVVINTILSDYVESMEIAKKFDGVIAFFSYDEITDDVKSACYMLNIDAKFYTFKSDKDCESIVNEAIKDGAVLGIGGAMSQKYADMYNFDHITIENSEISIVTAIENAKQLLVVKKEELKKQNELKLQLERYQAVLNFTHDAIIAIDEKGIIDVINPIAENIVKVPPGYAMGKNINDIIDNSQMSQLLDLKEKELNQLMDINGTLVSTNRIPIMVENKIKGVVATFQDIKTIQENENKIRRTLYRKGLIAKYNFRDIKGESELLENTIEIAKSFALSDSTILIQGETGTGKELFAQSIHNMSKRKNGPFVAINCAALSKNLLESELFGYEEGAFTGAAKGGKIGLFELAHKGTIFLDEIGEIPMEIQAQLLRVLQEKEIRRVGSGVTMPVDVRVITATNKDLKKEIISKKFREDLYYRICVLELHIPPLRKRGNDVNILSKFFFEKYLGINSKEYLEQLEIIMDRVRNHKWYGNIRELQNFIERICVLLLYHKSSDNIEELLNGFLINNMLDDYNYKMRVEEGNKKTDIKNINLEQWELEEIVTTLKRNNLSIQKSAQDLGISRTTLWRKMKQYNIELK</sequence>
<dbReference type="Gene3D" id="3.40.50.2300">
    <property type="match status" value="1"/>
</dbReference>
<dbReference type="InterPro" id="IPR058031">
    <property type="entry name" value="AAA_lid_NorR"/>
</dbReference>
<dbReference type="PROSITE" id="PS50045">
    <property type="entry name" value="SIGMA54_INTERACT_4"/>
    <property type="match status" value="1"/>
</dbReference>
<dbReference type="CDD" id="cd00130">
    <property type="entry name" value="PAS"/>
    <property type="match status" value="1"/>
</dbReference>
<dbReference type="PANTHER" id="PTHR32071:SF57">
    <property type="entry name" value="C4-DICARBOXYLATE TRANSPORT TRANSCRIPTIONAL REGULATORY PROTEIN DCTD"/>
    <property type="match status" value="1"/>
</dbReference>
<evidence type="ECO:0000259" key="7">
    <source>
        <dbReference type="PROSITE" id="PS50112"/>
    </source>
</evidence>
<dbReference type="Gene3D" id="3.40.50.300">
    <property type="entry name" value="P-loop containing nucleotide triphosphate hydrolases"/>
    <property type="match status" value="1"/>
</dbReference>
<dbReference type="GO" id="GO:0005524">
    <property type="term" value="F:ATP binding"/>
    <property type="evidence" value="ECO:0007669"/>
    <property type="project" value="UniProtKB-KW"/>
</dbReference>
<keyword evidence="9" id="KW-1185">Reference proteome</keyword>
<dbReference type="Gene3D" id="3.40.50.10660">
    <property type="entry name" value="PrpR receptor domain-like"/>
    <property type="match status" value="1"/>
</dbReference>
<dbReference type="GO" id="GO:0000156">
    <property type="term" value="F:phosphorelay response regulator activity"/>
    <property type="evidence" value="ECO:0007669"/>
    <property type="project" value="InterPro"/>
</dbReference>
<dbReference type="Pfam" id="PF25601">
    <property type="entry name" value="AAA_lid_14"/>
    <property type="match status" value="1"/>
</dbReference>
<dbReference type="InterPro" id="IPR003593">
    <property type="entry name" value="AAA+_ATPase"/>
</dbReference>
<dbReference type="GO" id="GO:0006355">
    <property type="term" value="P:regulation of DNA-templated transcription"/>
    <property type="evidence" value="ECO:0007669"/>
    <property type="project" value="InterPro"/>
</dbReference>
<dbReference type="PRINTS" id="PR01590">
    <property type="entry name" value="HTHFIS"/>
</dbReference>
<dbReference type="GO" id="GO:0043565">
    <property type="term" value="F:sequence-specific DNA binding"/>
    <property type="evidence" value="ECO:0007669"/>
    <property type="project" value="InterPro"/>
</dbReference>
<evidence type="ECO:0000256" key="4">
    <source>
        <dbReference type="ARBA" id="ARBA00023163"/>
    </source>
</evidence>
<evidence type="ECO:0000256" key="1">
    <source>
        <dbReference type="ARBA" id="ARBA00022741"/>
    </source>
</evidence>
<dbReference type="SUPFAM" id="SSF52540">
    <property type="entry name" value="P-loop containing nucleoside triphosphate hydrolases"/>
    <property type="match status" value="1"/>
</dbReference>
<feature type="domain" description="PAS" evidence="7">
    <location>
        <begin position="218"/>
        <end position="292"/>
    </location>
</feature>
<dbReference type="Pfam" id="PF02954">
    <property type="entry name" value="HTH_8"/>
    <property type="match status" value="1"/>
</dbReference>
<keyword evidence="2" id="KW-0067">ATP-binding</keyword>
<dbReference type="EMBL" id="JACRTK010000001">
    <property type="protein sequence ID" value="MBC8590125.1"/>
    <property type="molecule type" value="Genomic_DNA"/>
</dbReference>
<dbReference type="Gene3D" id="3.30.450.20">
    <property type="entry name" value="PAS domain"/>
    <property type="match status" value="1"/>
</dbReference>
<dbReference type="NCBIfam" id="TIGR00229">
    <property type="entry name" value="sensory_box"/>
    <property type="match status" value="1"/>
</dbReference>
<dbReference type="CDD" id="cd00009">
    <property type="entry name" value="AAA"/>
    <property type="match status" value="1"/>
</dbReference>
<evidence type="ECO:0000256" key="5">
    <source>
        <dbReference type="SAM" id="Coils"/>
    </source>
</evidence>
<dbReference type="AlphaFoldDB" id="A0A926F1D3"/>
<organism evidence="8 9">
    <name type="scientific">Wansuia hejianensis</name>
    <dbReference type="NCBI Taxonomy" id="2763667"/>
    <lineage>
        <taxon>Bacteria</taxon>
        <taxon>Bacillati</taxon>
        <taxon>Bacillota</taxon>
        <taxon>Clostridia</taxon>
        <taxon>Lachnospirales</taxon>
        <taxon>Lachnospiraceae</taxon>
        <taxon>Wansuia</taxon>
    </lineage>
</organism>
<dbReference type="SMART" id="SM00382">
    <property type="entry name" value="AAA"/>
    <property type="match status" value="1"/>
</dbReference>
<dbReference type="SMART" id="SM00091">
    <property type="entry name" value="PAS"/>
    <property type="match status" value="1"/>
</dbReference>
<dbReference type="Gene3D" id="1.10.8.60">
    <property type="match status" value="1"/>
</dbReference>
<dbReference type="Pfam" id="PF00158">
    <property type="entry name" value="Sigma54_activat"/>
    <property type="match status" value="1"/>
</dbReference>
<keyword evidence="5" id="KW-0175">Coiled coil</keyword>
<dbReference type="InterPro" id="IPR035965">
    <property type="entry name" value="PAS-like_dom_sf"/>
</dbReference>
<dbReference type="SUPFAM" id="SSF159800">
    <property type="entry name" value="PrpR receptor domain-like"/>
    <property type="match status" value="1"/>
</dbReference>
<dbReference type="InterPro" id="IPR025943">
    <property type="entry name" value="Sigma_54_int_dom_ATP-bd_2"/>
</dbReference>
<reference evidence="8 9" key="1">
    <citation type="submission" date="2020-08" db="EMBL/GenBank/DDBJ databases">
        <title>Genome public.</title>
        <authorList>
            <person name="Liu C."/>
            <person name="Sun Q."/>
        </authorList>
    </citation>
    <scope>NUCLEOTIDE SEQUENCE [LARGE SCALE GENOMIC DNA]</scope>
    <source>
        <strain evidence="8 9">NSJ-26</strain>
    </source>
</reference>
<dbReference type="SUPFAM" id="SSF55785">
    <property type="entry name" value="PYP-like sensor domain (PAS domain)"/>
    <property type="match status" value="1"/>
</dbReference>
<evidence type="ECO:0000256" key="2">
    <source>
        <dbReference type="ARBA" id="ARBA00022840"/>
    </source>
</evidence>
<evidence type="ECO:0000313" key="9">
    <source>
        <dbReference type="Proteomes" id="UP000601522"/>
    </source>
</evidence>
<dbReference type="InterPro" id="IPR000014">
    <property type="entry name" value="PAS"/>
</dbReference>
<comment type="caution">
    <text evidence="8">The sequence shown here is derived from an EMBL/GenBank/DDBJ whole genome shotgun (WGS) entry which is preliminary data.</text>
</comment>
<protein>
    <submittedName>
        <fullName evidence="8">Sigma 54-interacting transcriptional regulator</fullName>
    </submittedName>
</protein>
<evidence type="ECO:0000256" key="3">
    <source>
        <dbReference type="ARBA" id="ARBA00023015"/>
    </source>
</evidence>